<dbReference type="InterPro" id="IPR012668">
    <property type="entry name" value="CHP02466"/>
</dbReference>
<keyword evidence="3" id="KW-1185">Reference proteome</keyword>
<dbReference type="RefSeq" id="WP_253566412.1">
    <property type="nucleotide sequence ID" value="NZ_JAMZEK010000002.1"/>
</dbReference>
<feature type="region of interest" description="Disordered" evidence="1">
    <location>
        <begin position="1"/>
        <end position="20"/>
    </location>
</feature>
<dbReference type="InterPro" id="IPR019734">
    <property type="entry name" value="TPR_rpt"/>
</dbReference>
<evidence type="ECO:0000313" key="3">
    <source>
        <dbReference type="Proteomes" id="UP001204615"/>
    </source>
</evidence>
<dbReference type="PANTHER" id="PTHR44809">
    <property type="match status" value="1"/>
</dbReference>
<comment type="caution">
    <text evidence="2">The sequence shown here is derived from an EMBL/GenBank/DDBJ whole genome shotgun (WGS) entry which is preliminary data.</text>
</comment>
<name>A0ABT1FB87_9GAMM</name>
<evidence type="ECO:0000313" key="2">
    <source>
        <dbReference type="EMBL" id="MCP1374619.1"/>
    </source>
</evidence>
<evidence type="ECO:0000256" key="1">
    <source>
        <dbReference type="SAM" id="MobiDB-lite"/>
    </source>
</evidence>
<dbReference type="SUPFAM" id="SSF48452">
    <property type="entry name" value="TPR-like"/>
    <property type="match status" value="2"/>
</dbReference>
<dbReference type="Proteomes" id="UP001204615">
    <property type="component" value="Unassembled WGS sequence"/>
</dbReference>
<dbReference type="InterPro" id="IPR052943">
    <property type="entry name" value="TMTC_O-mannosyl-trnsfr"/>
</dbReference>
<dbReference type="SMART" id="SM00028">
    <property type="entry name" value="TPR"/>
    <property type="match status" value="4"/>
</dbReference>
<dbReference type="Gene3D" id="2.60.120.620">
    <property type="entry name" value="q2cbj1_9rhob like domain"/>
    <property type="match status" value="1"/>
</dbReference>
<dbReference type="Pfam" id="PF14559">
    <property type="entry name" value="TPR_19"/>
    <property type="match status" value="1"/>
</dbReference>
<organism evidence="2 3">
    <name type="scientific">Dyella lutea</name>
    <dbReference type="NCBI Taxonomy" id="2950441"/>
    <lineage>
        <taxon>Bacteria</taxon>
        <taxon>Pseudomonadati</taxon>
        <taxon>Pseudomonadota</taxon>
        <taxon>Gammaproteobacteria</taxon>
        <taxon>Lysobacterales</taxon>
        <taxon>Rhodanobacteraceae</taxon>
        <taxon>Dyella</taxon>
    </lineage>
</organism>
<proteinExistence type="predicted"/>
<sequence length="511" mass="54210">MQDHTKTDVPAGQPATTLHDPATLLQAVRPQLALEAIARLPRTEVEASAALLCTSGQARLDLGDAAGAADDFAAAERLAPSDSRAALGLAMALGECGRPHEASAAAQRAIAHGDQGTIARYVLGRAQLDAGELDRAQQTWEALLASHPTHGPTLESLSGLLWMRHADVDVARRPLDRAMQAAPEQPGIVVQLAQLLDTAGDSAQAVQLLEAALVRTPGRPELHAAAARVALAADPDRALAHARQAVQASGGRRSTVATYADALLAAGHVTQAADVAGRLYQADPRDSHALALLGTAGRLLRDPGHDALVDYARRISAEPIDVPDGWSDLPAYLGDLARELTALHRWQAHPLDQSLLGGSQVALHPAQAEGPALRAFVQAIDGPIRRHLARLAEIPDPTGHQASTGYRFSGMWSVRLRPGGHHRNHFHGQGWISSACYIELPSGMDAPGGEGWLGFGQPGIPTTPELTHEYLVQPQPGLLVLFPSWMWHGTLPFRGEPQDSRLTIAFDLLPA</sequence>
<dbReference type="Pfam" id="PF13759">
    <property type="entry name" value="2OG-FeII_Oxy_5"/>
    <property type="match status" value="1"/>
</dbReference>
<protein>
    <submittedName>
        <fullName evidence="2">2OG-Fe(II) oxygenase</fullName>
    </submittedName>
</protein>
<dbReference type="PANTHER" id="PTHR44809:SF1">
    <property type="entry name" value="PROTEIN O-MANNOSYL-TRANSFERASE TMTC1"/>
    <property type="match status" value="1"/>
</dbReference>
<dbReference type="InterPro" id="IPR011990">
    <property type="entry name" value="TPR-like_helical_dom_sf"/>
</dbReference>
<reference evidence="2 3" key="1">
    <citation type="submission" date="2022-06" db="EMBL/GenBank/DDBJ databases">
        <title>Dyella sp. Sa strain:Sa Genome sequencing.</title>
        <authorList>
            <person name="Park S."/>
        </authorList>
    </citation>
    <scope>NUCLEOTIDE SEQUENCE [LARGE SCALE GENOMIC DNA]</scope>
    <source>
        <strain evidence="2 3">Sa</strain>
    </source>
</reference>
<gene>
    <name evidence="2" type="ORF">NC595_11145</name>
</gene>
<accession>A0ABT1FB87</accession>
<dbReference type="EMBL" id="JAMZEK010000002">
    <property type="protein sequence ID" value="MCP1374619.1"/>
    <property type="molecule type" value="Genomic_DNA"/>
</dbReference>
<dbReference type="Gene3D" id="1.25.40.10">
    <property type="entry name" value="Tetratricopeptide repeat domain"/>
    <property type="match status" value="2"/>
</dbReference>